<dbReference type="SUPFAM" id="SSF48452">
    <property type="entry name" value="TPR-like"/>
    <property type="match status" value="1"/>
</dbReference>
<dbReference type="SUPFAM" id="SSF46894">
    <property type="entry name" value="C-terminal effector domain of the bipartite response regulators"/>
    <property type="match status" value="1"/>
</dbReference>
<dbReference type="InterPro" id="IPR027417">
    <property type="entry name" value="P-loop_NTPase"/>
</dbReference>
<reference evidence="5 6" key="1">
    <citation type="submission" date="2019-06" db="EMBL/GenBank/DDBJ databases">
        <title>Sequencing the genomes of 1000 actinobacteria strains.</title>
        <authorList>
            <person name="Klenk H.-P."/>
        </authorList>
    </citation>
    <scope>NUCLEOTIDE SEQUENCE [LARGE SCALE GENOMIC DNA]</scope>
    <source>
        <strain evidence="5 6">DSM 45456</strain>
    </source>
</reference>
<dbReference type="InterPro" id="IPR036388">
    <property type="entry name" value="WH-like_DNA-bd_sf"/>
</dbReference>
<dbReference type="Proteomes" id="UP000316628">
    <property type="component" value="Unassembled WGS sequence"/>
</dbReference>
<dbReference type="Gene3D" id="1.25.40.10">
    <property type="entry name" value="Tetratricopeptide repeat domain"/>
    <property type="match status" value="1"/>
</dbReference>
<dbReference type="Gene3D" id="3.40.50.300">
    <property type="entry name" value="P-loop containing nucleotide triphosphate hydrolases"/>
    <property type="match status" value="1"/>
</dbReference>
<protein>
    <submittedName>
        <fullName evidence="5">LuxR family transcriptional regulator</fullName>
    </submittedName>
</protein>
<dbReference type="CDD" id="cd06170">
    <property type="entry name" value="LuxR_C_like"/>
    <property type="match status" value="1"/>
</dbReference>
<dbReference type="InterPro" id="IPR011990">
    <property type="entry name" value="TPR-like_helical_dom_sf"/>
</dbReference>
<feature type="domain" description="HTH luxR-type" evidence="4">
    <location>
        <begin position="860"/>
        <end position="925"/>
    </location>
</feature>
<dbReference type="Pfam" id="PF00196">
    <property type="entry name" value="GerE"/>
    <property type="match status" value="1"/>
</dbReference>
<dbReference type="EMBL" id="VFPP01000001">
    <property type="protein sequence ID" value="TQM78802.1"/>
    <property type="molecule type" value="Genomic_DNA"/>
</dbReference>
<dbReference type="RefSeq" id="WP_141975603.1">
    <property type="nucleotide sequence ID" value="NZ_VFPP01000001.1"/>
</dbReference>
<dbReference type="PANTHER" id="PTHR16305">
    <property type="entry name" value="TESTICULAR SOLUBLE ADENYLYL CYCLASE"/>
    <property type="match status" value="1"/>
</dbReference>
<evidence type="ECO:0000313" key="5">
    <source>
        <dbReference type="EMBL" id="TQM78802.1"/>
    </source>
</evidence>
<dbReference type="AlphaFoldDB" id="A0A543J7M6"/>
<dbReference type="GO" id="GO:0005524">
    <property type="term" value="F:ATP binding"/>
    <property type="evidence" value="ECO:0007669"/>
    <property type="project" value="UniProtKB-KW"/>
</dbReference>
<dbReference type="InterPro" id="IPR000792">
    <property type="entry name" value="Tscrpt_reg_LuxR_C"/>
</dbReference>
<evidence type="ECO:0000259" key="4">
    <source>
        <dbReference type="PROSITE" id="PS50043"/>
    </source>
</evidence>
<dbReference type="Pfam" id="PF13191">
    <property type="entry name" value="AAA_16"/>
    <property type="match status" value="1"/>
</dbReference>
<evidence type="ECO:0000313" key="6">
    <source>
        <dbReference type="Proteomes" id="UP000316628"/>
    </source>
</evidence>
<dbReference type="GO" id="GO:0004016">
    <property type="term" value="F:adenylate cyclase activity"/>
    <property type="evidence" value="ECO:0007669"/>
    <property type="project" value="TreeGrafter"/>
</dbReference>
<dbReference type="SMART" id="SM00421">
    <property type="entry name" value="HTH_LUXR"/>
    <property type="match status" value="1"/>
</dbReference>
<dbReference type="PRINTS" id="PR00038">
    <property type="entry name" value="HTHLUXR"/>
</dbReference>
<dbReference type="InterPro" id="IPR041664">
    <property type="entry name" value="AAA_16"/>
</dbReference>
<dbReference type="SUPFAM" id="SSF52540">
    <property type="entry name" value="P-loop containing nucleoside triphosphate hydrolases"/>
    <property type="match status" value="1"/>
</dbReference>
<gene>
    <name evidence="5" type="ORF">FHX81_1083</name>
</gene>
<comment type="caution">
    <text evidence="5">The sequence shown here is derived from an EMBL/GenBank/DDBJ whole genome shotgun (WGS) entry which is preliminary data.</text>
</comment>
<accession>A0A543J7M6</accession>
<name>A0A543J7M6_9PSEU</name>
<dbReference type="GO" id="GO:0005737">
    <property type="term" value="C:cytoplasm"/>
    <property type="evidence" value="ECO:0007669"/>
    <property type="project" value="TreeGrafter"/>
</dbReference>
<proteinExistence type="predicted"/>
<sequence>MRQAGRELVGREPEVAVAAGVLDRARTGTACLVVSGEAGIGKTSLWEHVLRDAERRGYAVLSCRPAQPEARLSYGGLIDLAERVDDDLIARLPGPQRTALDVALLRRDAEDGPGDPRAVRVAVLTVVRAMAAASPVVLAVDDAQWLDEPTAGVLEYVARRLTDERVAVVVTVRSAGGDVPLGLAGRADLAHLRPAGLSIGALHRLVRAHLGTPLPRPTLIRLQRASGGNPFYALEIARALPEPGALGAFGVPLPTTRAVEELLADRLAALPDHGRDALLCAAALSHPTVDLVRRASPDPGRVEDALVDAEDRGVIEIVSGAIRFTHPLLSSTVLSAASGSRRRRVHRRLAEVADDPETRALHLASGTDGPDPSVADALGEAARSAQSRGAPDAAARLWELASAHAPDRRGRAVALASSVVCRYFAGDASGARRLVDAVDVDDVPAGPERAAVLLDLAIVVFFEDGPVEATALTDRALAQVGADPVLRATAFLRRSLFCQHDTRLRCRDIEQARAAIAGHEDEVPADLVACILICGAYYGLLAGVGPAAEDVERGAALVSPTNQTREARMARSTLRVLSKYLDPVRARALIEAAHRDEAAREDEAVAVHELVHLAELDVWLGDWARAGSRADEAVEVAEQTGQRPWFAYALYTRALVDAHRGRWEEAHAAASQGLAVATELGDPWVAVHQRAVLGFVELSRHDPGAARVHLAAAVARCAEVGMADFPIPTLYGDLVEAVVELGEHAEAARLLAELEDRRDRAPRPWIAVVAARSRALVRMAWGDSEGAEEALAAATEALDRLPMPFERARTDLVRGRVARRRRTKLAAREALLAARRAFDRVGAPSWVAQVDAELARLGLRRGDEHELTATELRIARLVAAGLSNREVAGAAYVSEKTVEAHLTRIYRKTGVRTRRELARLDFLRG</sequence>
<dbReference type="Gene3D" id="1.10.10.10">
    <property type="entry name" value="Winged helix-like DNA-binding domain superfamily/Winged helix DNA-binding domain"/>
    <property type="match status" value="1"/>
</dbReference>
<dbReference type="PANTHER" id="PTHR16305:SF35">
    <property type="entry name" value="TRANSCRIPTIONAL ACTIVATOR DOMAIN"/>
    <property type="match status" value="1"/>
</dbReference>
<evidence type="ECO:0000256" key="1">
    <source>
        <dbReference type="ARBA" id="ARBA00022741"/>
    </source>
</evidence>
<dbReference type="PROSITE" id="PS50043">
    <property type="entry name" value="HTH_LUXR_2"/>
    <property type="match status" value="1"/>
</dbReference>
<organism evidence="5 6">
    <name type="scientific">Saccharothrix saharensis</name>
    <dbReference type="NCBI Taxonomy" id="571190"/>
    <lineage>
        <taxon>Bacteria</taxon>
        <taxon>Bacillati</taxon>
        <taxon>Actinomycetota</taxon>
        <taxon>Actinomycetes</taxon>
        <taxon>Pseudonocardiales</taxon>
        <taxon>Pseudonocardiaceae</taxon>
        <taxon>Saccharothrix</taxon>
    </lineage>
</organism>
<dbReference type="GO" id="GO:0003677">
    <property type="term" value="F:DNA binding"/>
    <property type="evidence" value="ECO:0007669"/>
    <property type="project" value="InterPro"/>
</dbReference>
<evidence type="ECO:0000256" key="2">
    <source>
        <dbReference type="ARBA" id="ARBA00022840"/>
    </source>
</evidence>
<dbReference type="OrthoDB" id="3656034at2"/>
<dbReference type="GO" id="GO:0006355">
    <property type="term" value="P:regulation of DNA-templated transcription"/>
    <property type="evidence" value="ECO:0007669"/>
    <property type="project" value="InterPro"/>
</dbReference>
<dbReference type="InterPro" id="IPR016032">
    <property type="entry name" value="Sig_transdc_resp-reg_C-effctor"/>
</dbReference>
<keyword evidence="6" id="KW-1185">Reference proteome</keyword>
<evidence type="ECO:0000256" key="3">
    <source>
        <dbReference type="SAM" id="MobiDB-lite"/>
    </source>
</evidence>
<keyword evidence="1" id="KW-0547">Nucleotide-binding</keyword>
<keyword evidence="2" id="KW-0067">ATP-binding</keyword>
<feature type="region of interest" description="Disordered" evidence="3">
    <location>
        <begin position="356"/>
        <end position="386"/>
    </location>
</feature>